<dbReference type="Proteomes" id="UP000193685">
    <property type="component" value="Unassembled WGS sequence"/>
</dbReference>
<dbReference type="Pfam" id="PF06027">
    <property type="entry name" value="SLC35F"/>
    <property type="match status" value="1"/>
</dbReference>
<evidence type="ECO:0000256" key="5">
    <source>
        <dbReference type="ARBA" id="ARBA00022989"/>
    </source>
</evidence>
<feature type="transmembrane region" description="Helical" evidence="8">
    <location>
        <begin position="234"/>
        <end position="257"/>
    </location>
</feature>
<keyword evidence="5 8" id="KW-1133">Transmembrane helix</keyword>
<feature type="transmembrane region" description="Helical" evidence="8">
    <location>
        <begin position="269"/>
        <end position="289"/>
    </location>
</feature>
<comment type="subcellular location">
    <subcellularLocation>
        <location evidence="1">Membrane</location>
        <topology evidence="1">Multi-pass membrane protein</topology>
    </subcellularLocation>
</comment>
<evidence type="ECO:0000256" key="8">
    <source>
        <dbReference type="SAM" id="Phobius"/>
    </source>
</evidence>
<evidence type="ECO:0000256" key="4">
    <source>
        <dbReference type="ARBA" id="ARBA00022692"/>
    </source>
</evidence>
<dbReference type="GO" id="GO:0022857">
    <property type="term" value="F:transmembrane transporter activity"/>
    <property type="evidence" value="ECO:0007669"/>
    <property type="project" value="InterPro"/>
</dbReference>
<reference evidence="9 10" key="1">
    <citation type="submission" date="2016-07" db="EMBL/GenBank/DDBJ databases">
        <title>Pervasive Adenine N6-methylation of Active Genes in Fungi.</title>
        <authorList>
            <consortium name="DOE Joint Genome Institute"/>
            <person name="Mondo S.J."/>
            <person name="Dannebaum R.O."/>
            <person name="Kuo R.C."/>
            <person name="Labutti K."/>
            <person name="Haridas S."/>
            <person name="Kuo A."/>
            <person name="Salamov A."/>
            <person name="Ahrendt S.R."/>
            <person name="Lipzen A."/>
            <person name="Sullivan W."/>
            <person name="Andreopoulos W.B."/>
            <person name="Clum A."/>
            <person name="Lindquist E."/>
            <person name="Daum C."/>
            <person name="Ramamoorthy G.K."/>
            <person name="Gryganskyi A."/>
            <person name="Culley D."/>
            <person name="Magnuson J.K."/>
            <person name="James T.Y."/>
            <person name="O'Malley M.A."/>
            <person name="Stajich J.E."/>
            <person name="Spatafora J.W."/>
            <person name="Visel A."/>
            <person name="Grigoriev I.V."/>
        </authorList>
    </citation>
    <scope>NUCLEOTIDE SEQUENCE [LARGE SCALE GENOMIC DNA]</scope>
    <source>
        <strain evidence="9 10">12-1054</strain>
    </source>
</reference>
<feature type="transmembrane region" description="Helical" evidence="8">
    <location>
        <begin position="87"/>
        <end position="110"/>
    </location>
</feature>
<feature type="transmembrane region" description="Helical" evidence="8">
    <location>
        <begin position="172"/>
        <end position="192"/>
    </location>
</feature>
<organism evidence="9 10">
    <name type="scientific">Protomyces lactucae-debilis</name>
    <dbReference type="NCBI Taxonomy" id="2754530"/>
    <lineage>
        <taxon>Eukaryota</taxon>
        <taxon>Fungi</taxon>
        <taxon>Dikarya</taxon>
        <taxon>Ascomycota</taxon>
        <taxon>Taphrinomycotina</taxon>
        <taxon>Taphrinomycetes</taxon>
        <taxon>Taphrinales</taxon>
        <taxon>Protomycetaceae</taxon>
        <taxon>Protomyces</taxon>
    </lineage>
</organism>
<evidence type="ECO:0000256" key="3">
    <source>
        <dbReference type="ARBA" id="ARBA00022448"/>
    </source>
</evidence>
<keyword evidence="3" id="KW-0813">Transport</keyword>
<dbReference type="EMBL" id="MCFI01000005">
    <property type="protein sequence ID" value="ORY85038.1"/>
    <property type="molecule type" value="Genomic_DNA"/>
</dbReference>
<dbReference type="InterPro" id="IPR009262">
    <property type="entry name" value="SLC35_F1/F2/F6"/>
</dbReference>
<name>A0A1Y2FM61_PROLT</name>
<gene>
    <name evidence="9" type="ORF">BCR37DRAFT_257214</name>
</gene>
<dbReference type="InterPro" id="IPR052221">
    <property type="entry name" value="SLC35F_Transporter"/>
</dbReference>
<keyword evidence="4 8" id="KW-0812">Transmembrane</keyword>
<feature type="transmembrane region" description="Helical" evidence="8">
    <location>
        <begin position="57"/>
        <end position="81"/>
    </location>
</feature>
<dbReference type="PANTHER" id="PTHR14233">
    <property type="entry name" value="DUF914-RELATED"/>
    <property type="match status" value="1"/>
</dbReference>
<dbReference type="PANTHER" id="PTHR14233:SF4">
    <property type="entry name" value="SOLUTE CARRIER FAMILY 35 MEMBER F2"/>
    <property type="match status" value="1"/>
</dbReference>
<sequence>MDDKPLPSTGGGPNSVTSDLAPQEARVRSIKGDTLTSFWSGFLPKHNATVCLLRPPFWLNLLALHAHSLLLSLLLVLLTLVHRHAGSITAAALAPGYAVTLFVFSGWSLWVHGIKESTMLLRQTSDDAWRYVVVGLLSYEALFCMVQGVKLISVPTDHNASAARSVEGQGRAAAVSCATSAATIVAVLSLSLTLLRVRLHARQCIGFGLILVSVVVTAATFFRTGYAQTLASAYAFSSRGIGLLILSALFMAGSLVGQEWTLARRSLHVVFASVAWWALIASIIQGAILEYRQVQSAVFDQQTIAYLLGIAFVLFALHSLAGILLRITSALSISYALLSVPIWWMLLGRAFGLGYFVTWDAALAFLLSIVGYTLHQWHLDQTIGGHGECKKPWIKYYSASATRATGFGCHVPSDPRHPRALIRPVHSCIIEPHKAAVHASNIEVNGSEAASKESSPRASSSSQPDTKEDRELLNRPA</sequence>
<dbReference type="RefSeq" id="XP_040726821.1">
    <property type="nucleotide sequence ID" value="XM_040866688.1"/>
</dbReference>
<proteinExistence type="inferred from homology"/>
<dbReference type="GO" id="GO:0016020">
    <property type="term" value="C:membrane"/>
    <property type="evidence" value="ECO:0007669"/>
    <property type="project" value="UniProtKB-SubCell"/>
</dbReference>
<comment type="similarity">
    <text evidence="2">Belongs to the SLC35F solute transporter family.</text>
</comment>
<feature type="transmembrane region" description="Helical" evidence="8">
    <location>
        <begin position="131"/>
        <end position="152"/>
    </location>
</feature>
<accession>A0A1Y2FM61</accession>
<evidence type="ECO:0000256" key="6">
    <source>
        <dbReference type="ARBA" id="ARBA00023136"/>
    </source>
</evidence>
<feature type="compositionally biased region" description="Basic and acidic residues" evidence="7">
    <location>
        <begin position="465"/>
        <end position="477"/>
    </location>
</feature>
<evidence type="ECO:0000256" key="2">
    <source>
        <dbReference type="ARBA" id="ARBA00007863"/>
    </source>
</evidence>
<evidence type="ECO:0000256" key="7">
    <source>
        <dbReference type="SAM" id="MobiDB-lite"/>
    </source>
</evidence>
<feature type="transmembrane region" description="Helical" evidence="8">
    <location>
        <begin position="304"/>
        <end position="325"/>
    </location>
</feature>
<protein>
    <submittedName>
        <fullName evidence="9">Uncharacterized protein</fullName>
    </submittedName>
</protein>
<comment type="caution">
    <text evidence="9">The sequence shown here is derived from an EMBL/GenBank/DDBJ whole genome shotgun (WGS) entry which is preliminary data.</text>
</comment>
<feature type="transmembrane region" description="Helical" evidence="8">
    <location>
        <begin position="204"/>
        <end position="222"/>
    </location>
</feature>
<feature type="region of interest" description="Disordered" evidence="7">
    <location>
        <begin position="441"/>
        <end position="477"/>
    </location>
</feature>
<feature type="transmembrane region" description="Helical" evidence="8">
    <location>
        <begin position="353"/>
        <end position="374"/>
    </location>
</feature>
<keyword evidence="6 8" id="KW-0472">Membrane</keyword>
<dbReference type="STRING" id="56484.A0A1Y2FM61"/>
<dbReference type="AlphaFoldDB" id="A0A1Y2FM61"/>
<feature type="transmembrane region" description="Helical" evidence="8">
    <location>
        <begin position="330"/>
        <end position="347"/>
    </location>
</feature>
<dbReference type="GeneID" id="63783287"/>
<evidence type="ECO:0000313" key="10">
    <source>
        <dbReference type="Proteomes" id="UP000193685"/>
    </source>
</evidence>
<evidence type="ECO:0000313" key="9">
    <source>
        <dbReference type="EMBL" id="ORY85038.1"/>
    </source>
</evidence>
<keyword evidence="10" id="KW-1185">Reference proteome</keyword>
<evidence type="ECO:0000256" key="1">
    <source>
        <dbReference type="ARBA" id="ARBA00004141"/>
    </source>
</evidence>